<evidence type="ECO:0000256" key="1">
    <source>
        <dbReference type="ARBA" id="ARBA00022676"/>
    </source>
</evidence>
<dbReference type="GO" id="GO:0016757">
    <property type="term" value="F:glycosyltransferase activity"/>
    <property type="evidence" value="ECO:0007669"/>
    <property type="project" value="UniProtKB-KW"/>
</dbReference>
<feature type="domain" description="Glycosyltransferase subfamily 4-like N-terminal" evidence="3">
    <location>
        <begin position="33"/>
        <end position="200"/>
    </location>
</feature>
<organism evidence="4">
    <name type="scientific">Kitasatospora camelliae</name>
    <dbReference type="NCBI Taxonomy" id="3156397"/>
    <lineage>
        <taxon>Bacteria</taxon>
        <taxon>Bacillati</taxon>
        <taxon>Actinomycetota</taxon>
        <taxon>Actinomycetes</taxon>
        <taxon>Kitasatosporales</taxon>
        <taxon>Streptomycetaceae</taxon>
        <taxon>Kitasatospora</taxon>
    </lineage>
</organism>
<dbReference type="CDD" id="cd03794">
    <property type="entry name" value="GT4_WbuB-like"/>
    <property type="match status" value="1"/>
</dbReference>
<dbReference type="Pfam" id="PF13579">
    <property type="entry name" value="Glyco_trans_4_4"/>
    <property type="match status" value="1"/>
</dbReference>
<sequence length="426" mass="47426">MPGDASFKDAGGGSGRARRALILVENLSVPFDRRVWQECTTLRDAGWTVDVICPQGSKRDTEAEAEIEGVRIHRYPLRAATGGPAGYLREYGSALWHTARLARRVGPVDVVHACNPPDLLFLPALWLKRRGARFVFDQHDLVPELYLSRFDRGEDLLYRAVCALERLTYRAADVVLATNESYREVALRRGGRRPEDVFVVRSAPDTDRFQPVPPEPELKRGKPHLLCYLGVMGPQDGVDYALRALAKLRDEFGRTDWHAVFVGAGDTFEAMVELSRRLGLSEQVEFTGRVPDADLVRYLSTADVCLSPDPRNPLNDVSTMNKVLEYMVMGRPIVSFDLREARVSAGDAALYAPADDEAAFAGLIAQLMDDPEKRAWMGKLGQERIGGPLAWRNSQRALLAAYAAACRDRAPVTTRGRGRAGRRPRR</sequence>
<dbReference type="PANTHER" id="PTHR45947">
    <property type="entry name" value="SULFOQUINOVOSYL TRANSFERASE SQD2"/>
    <property type="match status" value="1"/>
</dbReference>
<dbReference type="Gene3D" id="3.40.50.2000">
    <property type="entry name" value="Glycogen Phosphorylase B"/>
    <property type="match status" value="2"/>
</dbReference>
<dbReference type="Pfam" id="PF13692">
    <property type="entry name" value="Glyco_trans_1_4"/>
    <property type="match status" value="1"/>
</dbReference>
<reference evidence="4" key="1">
    <citation type="submission" date="2024-06" db="EMBL/GenBank/DDBJ databases">
        <title>The genome sequences of Kitasatospora sp. strain HUAS MG31.</title>
        <authorList>
            <person name="Mo P."/>
        </authorList>
    </citation>
    <scope>NUCLEOTIDE SEQUENCE</scope>
    <source>
        <strain evidence="4">HUAS MG31</strain>
    </source>
</reference>
<dbReference type="InterPro" id="IPR028098">
    <property type="entry name" value="Glyco_trans_4-like_N"/>
</dbReference>
<keyword evidence="1" id="KW-0328">Glycosyltransferase</keyword>
<keyword evidence="2" id="KW-0808">Transferase</keyword>
<dbReference type="InterPro" id="IPR050194">
    <property type="entry name" value="Glycosyltransferase_grp1"/>
</dbReference>
<dbReference type="AlphaFoldDB" id="A0AAU8JQR7"/>
<gene>
    <name evidence="4" type="ORF">ABWK59_01460</name>
</gene>
<dbReference type="EMBL" id="CP159872">
    <property type="protein sequence ID" value="XCM77696.1"/>
    <property type="molecule type" value="Genomic_DNA"/>
</dbReference>
<evidence type="ECO:0000313" key="4">
    <source>
        <dbReference type="EMBL" id="XCM77696.1"/>
    </source>
</evidence>
<dbReference type="PANTHER" id="PTHR45947:SF3">
    <property type="entry name" value="SULFOQUINOVOSYL TRANSFERASE SQD2"/>
    <property type="match status" value="1"/>
</dbReference>
<dbReference type="GO" id="GO:1901137">
    <property type="term" value="P:carbohydrate derivative biosynthetic process"/>
    <property type="evidence" value="ECO:0007669"/>
    <property type="project" value="UniProtKB-ARBA"/>
</dbReference>
<dbReference type="KEGG" id="kcm:ABWK59_01460"/>
<proteinExistence type="predicted"/>
<evidence type="ECO:0000256" key="2">
    <source>
        <dbReference type="ARBA" id="ARBA00022679"/>
    </source>
</evidence>
<evidence type="ECO:0000259" key="3">
    <source>
        <dbReference type="Pfam" id="PF13579"/>
    </source>
</evidence>
<protein>
    <submittedName>
        <fullName evidence="4">Glycosyltransferase family 4 protein</fullName>
    </submittedName>
</protein>
<name>A0AAU8JQR7_9ACTN</name>
<dbReference type="SUPFAM" id="SSF53756">
    <property type="entry name" value="UDP-Glycosyltransferase/glycogen phosphorylase"/>
    <property type="match status" value="1"/>
</dbReference>
<dbReference type="RefSeq" id="WP_354637390.1">
    <property type="nucleotide sequence ID" value="NZ_CP159872.1"/>
</dbReference>
<accession>A0AAU8JQR7</accession>